<protein>
    <recommendedName>
        <fullName evidence="13">ATP synthase subunit b</fullName>
    </recommendedName>
    <alternativeName>
        <fullName evidence="13">ATP synthase F(0) sector subunit b</fullName>
    </alternativeName>
    <alternativeName>
        <fullName evidence="13">ATPase subunit I</fullName>
    </alternativeName>
    <alternativeName>
        <fullName evidence="13">F-type ATPase subunit b</fullName>
        <shortName evidence="13">F-ATPase subunit b</shortName>
    </alternativeName>
</protein>
<dbReference type="PANTHER" id="PTHR33445:SF1">
    <property type="entry name" value="ATP SYNTHASE SUBUNIT B"/>
    <property type="match status" value="1"/>
</dbReference>
<comment type="subcellular location">
    <subcellularLocation>
        <location evidence="13">Cell membrane</location>
        <topology evidence="13">Single-pass membrane protein</topology>
    </subcellularLocation>
    <subcellularLocation>
        <location evidence="12">Endomembrane system</location>
        <topology evidence="12">Single-pass membrane protein</topology>
    </subcellularLocation>
</comment>
<evidence type="ECO:0000256" key="2">
    <source>
        <dbReference type="ARBA" id="ARBA00022448"/>
    </source>
</evidence>
<dbReference type="GO" id="GO:0045259">
    <property type="term" value="C:proton-transporting ATP synthase complex"/>
    <property type="evidence" value="ECO:0007669"/>
    <property type="project" value="UniProtKB-KW"/>
</dbReference>
<comment type="function">
    <text evidence="11">Component of the F(0) channel, it forms part of the peripheral stalk, linking F(1) to F(0). The b'-subunit is a diverged and duplicated form of b found in plants and photosynthetic bacteria.</text>
</comment>
<dbReference type="Proteomes" id="UP000598633">
    <property type="component" value="Unassembled WGS sequence"/>
</dbReference>
<dbReference type="Pfam" id="PF00430">
    <property type="entry name" value="ATP-synt_B"/>
    <property type="match status" value="1"/>
</dbReference>
<dbReference type="GO" id="GO:0005886">
    <property type="term" value="C:plasma membrane"/>
    <property type="evidence" value="ECO:0007669"/>
    <property type="project" value="UniProtKB-SubCell"/>
</dbReference>
<dbReference type="CDD" id="cd06503">
    <property type="entry name" value="ATP-synt_Fo_b"/>
    <property type="match status" value="1"/>
</dbReference>
<evidence type="ECO:0000256" key="5">
    <source>
        <dbReference type="ARBA" id="ARBA00022781"/>
    </source>
</evidence>
<comment type="function">
    <text evidence="10 13">F(1)F(0) ATP synthase produces ATP from ADP in the presence of a proton or sodium gradient. F-type ATPases consist of two structural domains, F(1) containing the extramembraneous catalytic core and F(0) containing the membrane proton channel, linked together by a central stalk and a peripheral stalk. During catalysis, ATP synthesis in the catalytic domain of F(1) is coupled via a rotary mechanism of the central stalk subunits to proton translocation.</text>
</comment>
<evidence type="ECO:0000313" key="17">
    <source>
        <dbReference type="EMBL" id="MBD3870998.1"/>
    </source>
</evidence>
<keyword evidence="3 13" id="KW-0138">CF(0)</keyword>
<keyword evidence="2 13" id="KW-0813">Transport</keyword>
<keyword evidence="5 13" id="KW-0375">Hydrogen ion transport</keyword>
<dbReference type="GO" id="GO:0046933">
    <property type="term" value="F:proton-transporting ATP synthase activity, rotational mechanism"/>
    <property type="evidence" value="ECO:0007669"/>
    <property type="project" value="UniProtKB-UniRule"/>
</dbReference>
<evidence type="ECO:0000256" key="6">
    <source>
        <dbReference type="ARBA" id="ARBA00022989"/>
    </source>
</evidence>
<dbReference type="GO" id="GO:0046961">
    <property type="term" value="F:proton-transporting ATPase activity, rotational mechanism"/>
    <property type="evidence" value="ECO:0007669"/>
    <property type="project" value="TreeGrafter"/>
</dbReference>
<dbReference type="AlphaFoldDB" id="A0A8J6Y0A8"/>
<evidence type="ECO:0000256" key="3">
    <source>
        <dbReference type="ARBA" id="ARBA00022547"/>
    </source>
</evidence>
<feature type="region of interest" description="Disordered" evidence="16">
    <location>
        <begin position="165"/>
        <end position="190"/>
    </location>
</feature>
<evidence type="ECO:0000256" key="16">
    <source>
        <dbReference type="SAM" id="MobiDB-lite"/>
    </source>
</evidence>
<organism evidence="17 18">
    <name type="scientific">Candidatus Sulfomarinibacter kjeldsenii</name>
    <dbReference type="NCBI Taxonomy" id="2885994"/>
    <lineage>
        <taxon>Bacteria</taxon>
        <taxon>Pseudomonadati</taxon>
        <taxon>Acidobacteriota</taxon>
        <taxon>Thermoanaerobaculia</taxon>
        <taxon>Thermoanaerobaculales</taxon>
        <taxon>Candidatus Sulfomarinibacteraceae</taxon>
        <taxon>Candidatus Sulfomarinibacter</taxon>
    </lineage>
</organism>
<evidence type="ECO:0000313" key="18">
    <source>
        <dbReference type="Proteomes" id="UP000598633"/>
    </source>
</evidence>
<evidence type="ECO:0000256" key="7">
    <source>
        <dbReference type="ARBA" id="ARBA00023065"/>
    </source>
</evidence>
<dbReference type="PANTHER" id="PTHR33445">
    <property type="entry name" value="ATP SYNTHASE SUBUNIT B', CHLOROPLASTIC"/>
    <property type="match status" value="1"/>
</dbReference>
<evidence type="ECO:0000256" key="10">
    <source>
        <dbReference type="ARBA" id="ARBA00025198"/>
    </source>
</evidence>
<keyword evidence="15" id="KW-0175">Coiled coil</keyword>
<comment type="caution">
    <text evidence="17">The sequence shown here is derived from an EMBL/GenBank/DDBJ whole genome shotgun (WGS) entry which is preliminary data.</text>
</comment>
<keyword evidence="8 13" id="KW-0472">Membrane</keyword>
<feature type="transmembrane region" description="Helical" evidence="13">
    <location>
        <begin position="35"/>
        <end position="53"/>
    </location>
</feature>
<accession>A0A8J6Y0A8</accession>
<keyword evidence="4 13" id="KW-0812">Transmembrane</keyword>
<name>A0A8J6Y0A8_9BACT</name>
<evidence type="ECO:0000256" key="9">
    <source>
        <dbReference type="ARBA" id="ARBA00023310"/>
    </source>
</evidence>
<dbReference type="GO" id="GO:0012505">
    <property type="term" value="C:endomembrane system"/>
    <property type="evidence" value="ECO:0007669"/>
    <property type="project" value="UniProtKB-SubCell"/>
</dbReference>
<evidence type="ECO:0000256" key="13">
    <source>
        <dbReference type="HAMAP-Rule" id="MF_01398"/>
    </source>
</evidence>
<evidence type="ECO:0000256" key="1">
    <source>
        <dbReference type="ARBA" id="ARBA00005513"/>
    </source>
</evidence>
<dbReference type="EMBL" id="JACXWA010000109">
    <property type="protein sequence ID" value="MBD3870998.1"/>
    <property type="molecule type" value="Genomic_DNA"/>
</dbReference>
<proteinExistence type="inferred from homology"/>
<feature type="coiled-coil region" evidence="15">
    <location>
        <begin position="64"/>
        <end position="112"/>
    </location>
</feature>
<evidence type="ECO:0000256" key="12">
    <source>
        <dbReference type="ARBA" id="ARBA00037847"/>
    </source>
</evidence>
<dbReference type="InterPro" id="IPR050059">
    <property type="entry name" value="ATP_synthase_B_chain"/>
</dbReference>
<keyword evidence="6 13" id="KW-1133">Transmembrane helix</keyword>
<dbReference type="HAMAP" id="MF_01398">
    <property type="entry name" value="ATP_synth_b_bprime"/>
    <property type="match status" value="1"/>
</dbReference>
<comment type="subunit">
    <text evidence="13">F-type ATPases have 2 components, F(1) - the catalytic core - and F(0) - the membrane proton channel. F(1) has five subunits: alpha(3), beta(3), gamma(1), delta(1), epsilon(1). F(0) has three main subunits: a(1), b(2) and c(10-14). The alpha and beta chains form an alternating ring which encloses part of the gamma chain. F(1) is attached to F(0) by a central stalk formed by the gamma and epsilon chains, while a peripheral stalk is formed by the delta and b chains.</text>
</comment>
<evidence type="ECO:0000256" key="4">
    <source>
        <dbReference type="ARBA" id="ARBA00022692"/>
    </source>
</evidence>
<gene>
    <name evidence="13" type="primary">atpF</name>
    <name evidence="17" type="ORF">IFJ97_06525</name>
</gene>
<evidence type="ECO:0000256" key="15">
    <source>
        <dbReference type="SAM" id="Coils"/>
    </source>
</evidence>
<keyword evidence="13" id="KW-1003">Cell membrane</keyword>
<reference evidence="17 18" key="1">
    <citation type="submission" date="2020-08" db="EMBL/GenBank/DDBJ databases">
        <title>Acidobacteriota in marine sediments use diverse sulfur dissimilation pathways.</title>
        <authorList>
            <person name="Wasmund K."/>
        </authorList>
    </citation>
    <scope>NUCLEOTIDE SEQUENCE [LARGE SCALE GENOMIC DNA]</scope>
    <source>
        <strain evidence="17">MAG AM3-A</strain>
    </source>
</reference>
<dbReference type="InterPro" id="IPR002146">
    <property type="entry name" value="ATP_synth_b/b'su_bac/chlpt"/>
</dbReference>
<keyword evidence="7 13" id="KW-0406">Ion transport</keyword>
<sequence length="190" mass="21731">MMKTIVGWALVFIVALVFALLVDKGVKHAGIPDYIWLSLNLTVFLYILQRYVGRPMGAFLETRREGIAEELQNARRQLEEADRLQAEVSKRLADVEDEVAELKERAAADGDAEAGRISEQTKIDEERFLRRVDEEITRRQAETRAQLAQDTADLTAQLARDVLDREMTNEDRQRVLERSLDAMKSLEGKE</sequence>
<evidence type="ECO:0000256" key="11">
    <source>
        <dbReference type="ARBA" id="ARBA00025614"/>
    </source>
</evidence>
<evidence type="ECO:0000256" key="8">
    <source>
        <dbReference type="ARBA" id="ARBA00023136"/>
    </source>
</evidence>
<comment type="similarity">
    <text evidence="1 13 14">Belongs to the ATPase B chain family.</text>
</comment>
<keyword evidence="9 13" id="KW-0066">ATP synthesis</keyword>
<evidence type="ECO:0000256" key="14">
    <source>
        <dbReference type="RuleBase" id="RU003848"/>
    </source>
</evidence>